<comment type="caution">
    <text evidence="1">The sequence shown here is derived from an EMBL/GenBank/DDBJ whole genome shotgun (WGS) entry which is preliminary data.</text>
</comment>
<protein>
    <submittedName>
        <fullName evidence="1">Uncharacterized protein</fullName>
    </submittedName>
</protein>
<gene>
    <name evidence="1" type="ORF">S01H1_30882</name>
</gene>
<dbReference type="EMBL" id="BARS01019032">
    <property type="protein sequence ID" value="GAF86872.1"/>
    <property type="molecule type" value="Genomic_DNA"/>
</dbReference>
<organism evidence="1">
    <name type="scientific">marine sediment metagenome</name>
    <dbReference type="NCBI Taxonomy" id="412755"/>
    <lineage>
        <taxon>unclassified sequences</taxon>
        <taxon>metagenomes</taxon>
        <taxon>ecological metagenomes</taxon>
    </lineage>
</organism>
<name>X0TFD5_9ZZZZ</name>
<dbReference type="InterPro" id="IPR038576">
    <property type="entry name" value="Methyltransf_Zn-bd_dom_put_sf"/>
</dbReference>
<dbReference type="AlphaFoldDB" id="X0TFD5"/>
<accession>X0TFD5</accession>
<reference evidence="1" key="1">
    <citation type="journal article" date="2014" name="Front. Microbiol.">
        <title>High frequency of phylogenetically diverse reductive dehalogenase-homologous genes in deep subseafloor sedimentary metagenomes.</title>
        <authorList>
            <person name="Kawai M."/>
            <person name="Futagami T."/>
            <person name="Toyoda A."/>
            <person name="Takaki Y."/>
            <person name="Nishi S."/>
            <person name="Hori S."/>
            <person name="Arai W."/>
            <person name="Tsubouchi T."/>
            <person name="Morono Y."/>
            <person name="Uchiyama I."/>
            <person name="Ito T."/>
            <person name="Fujiyama A."/>
            <person name="Inagaki F."/>
            <person name="Takami H."/>
        </authorList>
    </citation>
    <scope>NUCLEOTIDE SEQUENCE</scope>
    <source>
        <strain evidence="1">Expedition CK06-06</strain>
    </source>
</reference>
<proteinExistence type="predicted"/>
<dbReference type="Gene3D" id="6.20.50.110">
    <property type="entry name" value="Methyltransferase, zinc-binding domain"/>
    <property type="match status" value="1"/>
</dbReference>
<sequence>MYKKIIKCRICNSKDLVLILDLGTQYLTGVFPKTKSEKVVSGPLK</sequence>
<evidence type="ECO:0000313" key="1">
    <source>
        <dbReference type="EMBL" id="GAF86872.1"/>
    </source>
</evidence>
<feature type="non-terminal residue" evidence="1">
    <location>
        <position position="45"/>
    </location>
</feature>